<evidence type="ECO:0000256" key="1">
    <source>
        <dbReference type="SAM" id="MobiDB-lite"/>
    </source>
</evidence>
<reference evidence="2 3" key="2">
    <citation type="journal article" date="2017" name="Syst. Appl. Microbiol.">
        <title>Soybeans inoculated with root zone soils of Canadian native legumes harbour diverse and novel Bradyrhizobium spp. that possess agricultural potential.</title>
        <authorList>
            <person name="Bromfield E.S.P."/>
            <person name="Cloutier S."/>
            <person name="Tambong J.T."/>
            <person name="Tran Thi T.V."/>
        </authorList>
    </citation>
    <scope>NUCLEOTIDE SEQUENCE [LARGE SCALE GENOMIC DNA]</scope>
    <source>
        <strain evidence="2 3">OO99</strain>
    </source>
</reference>
<organism evidence="2 3">
    <name type="scientific">Bradyrhizobium ottawaense</name>
    <dbReference type="NCBI Taxonomy" id="931866"/>
    <lineage>
        <taxon>Bacteria</taxon>
        <taxon>Pseudomonadati</taxon>
        <taxon>Pseudomonadota</taxon>
        <taxon>Alphaproteobacteria</taxon>
        <taxon>Hyphomicrobiales</taxon>
        <taxon>Nitrobacteraceae</taxon>
        <taxon>Bradyrhizobium</taxon>
    </lineage>
</organism>
<reference evidence="2 3" key="1">
    <citation type="journal article" date="2014" name="Int. J. Syst. Evol. Microbiol.">
        <title>Bradyrhizobium ottawaense sp. nov., a symbiotic nitrogen fixing bacterium from root nodules of soybeans in Canada.</title>
        <authorList>
            <person name="Yu X."/>
            <person name="Cloutier S."/>
            <person name="Tambong J.T."/>
            <person name="Bromfield E.S."/>
        </authorList>
    </citation>
    <scope>NUCLEOTIDE SEQUENCE [LARGE SCALE GENOMIC DNA]</scope>
    <source>
        <strain evidence="2 3">OO99</strain>
    </source>
</reference>
<name>A0A2U8P1Q3_9BRAD</name>
<protein>
    <submittedName>
        <fullName evidence="2">Uncharacterized protein</fullName>
    </submittedName>
</protein>
<feature type="region of interest" description="Disordered" evidence="1">
    <location>
        <begin position="102"/>
        <end position="124"/>
    </location>
</feature>
<evidence type="ECO:0000313" key="2">
    <source>
        <dbReference type="EMBL" id="AWL91642.1"/>
    </source>
</evidence>
<proteinExistence type="predicted"/>
<dbReference type="EMBL" id="CP029425">
    <property type="protein sequence ID" value="AWL91642.1"/>
    <property type="molecule type" value="Genomic_DNA"/>
</dbReference>
<sequence>MRYCPRLIIKNVTFNGADLQHRPLLSVVAAIDQCSRLSRIGGVRAELLPGAFVAASATRTCYCTVIQFGAAPSGPRIESRRHRCHHHMRFNAIGGYDRPDNCKTRGPRQTFAPADPATEGHRIG</sequence>
<gene>
    <name evidence="2" type="ORF">CIT37_04835</name>
</gene>
<dbReference type="OrthoDB" id="8228872at2"/>
<accession>A0A2U8P1Q3</accession>
<evidence type="ECO:0000313" key="3">
    <source>
        <dbReference type="Proteomes" id="UP000215703"/>
    </source>
</evidence>
<dbReference type="Proteomes" id="UP000215703">
    <property type="component" value="Chromosome"/>
</dbReference>
<dbReference type="AlphaFoldDB" id="A0A2U8P1Q3"/>